<dbReference type="Gene3D" id="3.40.50.300">
    <property type="entry name" value="P-loop containing nucleotide triphosphate hydrolases"/>
    <property type="match status" value="1"/>
</dbReference>
<dbReference type="EMBL" id="WAAR01000096">
    <property type="protein sequence ID" value="KAB1109122.1"/>
    <property type="molecule type" value="Genomic_DNA"/>
</dbReference>
<comment type="caution">
    <text evidence="1">The sequence shown here is derived from an EMBL/GenBank/DDBJ whole genome shotgun (WGS) entry which is preliminary data.</text>
</comment>
<accession>A0ABQ6UE35</accession>
<gene>
    <name evidence="1" type="ORF">F6X54_20210</name>
</gene>
<name>A0ABQ6UE35_9ACTN</name>
<dbReference type="RefSeq" id="WP_151014070.1">
    <property type="nucleotide sequence ID" value="NZ_WAAR01000096.1"/>
</dbReference>
<reference evidence="1 2" key="1">
    <citation type="submission" date="2019-09" db="EMBL/GenBank/DDBJ databases">
        <title>High taxonomic diversity of Micromonospora strains isolated from Medicago sativa nodules in different geographical locations.</title>
        <authorList>
            <person name="Martinez-Hidalgo P."/>
            <person name="Flores-Felix J.D."/>
            <person name="Velazquez E."/>
            <person name="Brau L."/>
            <person name="Trujillo M.E."/>
            <person name="Martinez-Molina E."/>
        </authorList>
    </citation>
    <scope>NUCLEOTIDE SEQUENCE [LARGE SCALE GENOMIC DNA]</scope>
    <source>
        <strain evidence="1 2">ALFB5</strain>
    </source>
</reference>
<protein>
    <submittedName>
        <fullName evidence="1">Chromosome partitioning protein</fullName>
    </submittedName>
</protein>
<proteinExistence type="predicted"/>
<evidence type="ECO:0000313" key="2">
    <source>
        <dbReference type="Proteomes" id="UP000471364"/>
    </source>
</evidence>
<dbReference type="SUPFAM" id="SSF52540">
    <property type="entry name" value="P-loop containing nucleoside triphosphate hydrolases"/>
    <property type="match status" value="1"/>
</dbReference>
<sequence length="233" mass="23890">MLVAVTSVKSGGATTFAAALAAVWPGEPALLIEADPAGGDLGGWHRVPDNPGLASLANACRSRHVDLAEHLTALPFGVDAVLAAAGRPQASAAIGLLADTDPARWAKERPTVLDVGRLEPASPALPLLELADAVLVVAGGDVLSLLRVSLAEMPVDRARLVTVGRLGHPREELAALIPVPLIAGMPWDRHSAEIIAGSRRAGKAWTRVGLPATARGLAASLTRQGNSVGGDDR</sequence>
<organism evidence="1 2">
    <name type="scientific">Micromonospora aurantiaca</name>
    <name type="common">nom. illeg.</name>
    <dbReference type="NCBI Taxonomy" id="47850"/>
    <lineage>
        <taxon>Bacteria</taxon>
        <taxon>Bacillati</taxon>
        <taxon>Actinomycetota</taxon>
        <taxon>Actinomycetes</taxon>
        <taxon>Micromonosporales</taxon>
        <taxon>Micromonosporaceae</taxon>
        <taxon>Micromonospora</taxon>
    </lineage>
</organism>
<evidence type="ECO:0000313" key="1">
    <source>
        <dbReference type="EMBL" id="KAB1109122.1"/>
    </source>
</evidence>
<dbReference type="Proteomes" id="UP000471364">
    <property type="component" value="Unassembled WGS sequence"/>
</dbReference>
<dbReference type="InterPro" id="IPR027417">
    <property type="entry name" value="P-loop_NTPase"/>
</dbReference>
<keyword evidence="2" id="KW-1185">Reference proteome</keyword>